<reference evidence="1 2" key="1">
    <citation type="submission" date="2014-04" db="EMBL/GenBank/DDBJ databases">
        <authorList>
            <consortium name="DOE Joint Genome Institute"/>
            <person name="Kuo A."/>
            <person name="Kohler A."/>
            <person name="Nagy L.G."/>
            <person name="Floudas D."/>
            <person name="Copeland A."/>
            <person name="Barry K.W."/>
            <person name="Cichocki N."/>
            <person name="Veneault-Fourrey C."/>
            <person name="LaButti K."/>
            <person name="Lindquist E.A."/>
            <person name="Lipzen A."/>
            <person name="Lundell T."/>
            <person name="Morin E."/>
            <person name="Murat C."/>
            <person name="Sun H."/>
            <person name="Tunlid A."/>
            <person name="Henrissat B."/>
            <person name="Grigoriev I.V."/>
            <person name="Hibbett D.S."/>
            <person name="Martin F."/>
            <person name="Nordberg H.P."/>
            <person name="Cantor M.N."/>
            <person name="Hua S.X."/>
        </authorList>
    </citation>
    <scope>NUCLEOTIDE SEQUENCE [LARGE SCALE GENOMIC DNA]</scope>
    <source>
        <strain evidence="1 2">LaAM-08-1</strain>
    </source>
</reference>
<dbReference type="EMBL" id="KN838714">
    <property type="protein sequence ID" value="KIJ96661.1"/>
    <property type="molecule type" value="Genomic_DNA"/>
</dbReference>
<dbReference type="AlphaFoldDB" id="A0A0C9XG59"/>
<dbReference type="Proteomes" id="UP000054477">
    <property type="component" value="Unassembled WGS sequence"/>
</dbReference>
<sequence>MLRISMRMMVCLPVPTPTAVWFSVLRADAVVWSSPFKSRHSAAPPTARPNDNHPAVMRYSAARNGAVDG</sequence>
<evidence type="ECO:0000313" key="2">
    <source>
        <dbReference type="Proteomes" id="UP000054477"/>
    </source>
</evidence>
<name>A0A0C9XG59_9AGAR</name>
<dbReference type="OrthoDB" id="3111509at2759"/>
<reference evidence="2" key="2">
    <citation type="submission" date="2015-01" db="EMBL/GenBank/DDBJ databases">
        <title>Evolutionary Origins and Diversification of the Mycorrhizal Mutualists.</title>
        <authorList>
            <consortium name="DOE Joint Genome Institute"/>
            <consortium name="Mycorrhizal Genomics Consortium"/>
            <person name="Kohler A."/>
            <person name="Kuo A."/>
            <person name="Nagy L.G."/>
            <person name="Floudas D."/>
            <person name="Copeland A."/>
            <person name="Barry K.W."/>
            <person name="Cichocki N."/>
            <person name="Veneault-Fourrey C."/>
            <person name="LaButti K."/>
            <person name="Lindquist E.A."/>
            <person name="Lipzen A."/>
            <person name="Lundell T."/>
            <person name="Morin E."/>
            <person name="Murat C."/>
            <person name="Riley R."/>
            <person name="Ohm R."/>
            <person name="Sun H."/>
            <person name="Tunlid A."/>
            <person name="Henrissat B."/>
            <person name="Grigoriev I.V."/>
            <person name="Hibbett D.S."/>
            <person name="Martin F."/>
        </authorList>
    </citation>
    <scope>NUCLEOTIDE SEQUENCE [LARGE SCALE GENOMIC DNA]</scope>
    <source>
        <strain evidence="2">LaAM-08-1</strain>
    </source>
</reference>
<protein>
    <submittedName>
        <fullName evidence="1">Uncharacterized protein</fullName>
    </submittedName>
</protein>
<accession>A0A0C9XG59</accession>
<proteinExistence type="predicted"/>
<organism evidence="1 2">
    <name type="scientific">Laccaria amethystina LaAM-08-1</name>
    <dbReference type="NCBI Taxonomy" id="1095629"/>
    <lineage>
        <taxon>Eukaryota</taxon>
        <taxon>Fungi</taxon>
        <taxon>Dikarya</taxon>
        <taxon>Basidiomycota</taxon>
        <taxon>Agaricomycotina</taxon>
        <taxon>Agaricomycetes</taxon>
        <taxon>Agaricomycetidae</taxon>
        <taxon>Agaricales</taxon>
        <taxon>Agaricineae</taxon>
        <taxon>Hydnangiaceae</taxon>
        <taxon>Laccaria</taxon>
    </lineage>
</organism>
<dbReference type="HOGENOM" id="CLU_2776298_0_0_1"/>
<gene>
    <name evidence="1" type="ORF">K443DRAFT_275981</name>
</gene>
<evidence type="ECO:0000313" key="1">
    <source>
        <dbReference type="EMBL" id="KIJ96661.1"/>
    </source>
</evidence>
<keyword evidence="2" id="KW-1185">Reference proteome</keyword>